<organism evidence="1 2">
    <name type="scientific">Canavalia gladiata</name>
    <name type="common">Sword bean</name>
    <name type="synonym">Dolichos gladiatus</name>
    <dbReference type="NCBI Taxonomy" id="3824"/>
    <lineage>
        <taxon>Eukaryota</taxon>
        <taxon>Viridiplantae</taxon>
        <taxon>Streptophyta</taxon>
        <taxon>Embryophyta</taxon>
        <taxon>Tracheophyta</taxon>
        <taxon>Spermatophyta</taxon>
        <taxon>Magnoliopsida</taxon>
        <taxon>eudicotyledons</taxon>
        <taxon>Gunneridae</taxon>
        <taxon>Pentapetalae</taxon>
        <taxon>rosids</taxon>
        <taxon>fabids</taxon>
        <taxon>Fabales</taxon>
        <taxon>Fabaceae</taxon>
        <taxon>Papilionoideae</taxon>
        <taxon>50 kb inversion clade</taxon>
        <taxon>NPAAA clade</taxon>
        <taxon>indigoferoid/millettioid clade</taxon>
        <taxon>Phaseoleae</taxon>
        <taxon>Canavalia</taxon>
    </lineage>
</organism>
<protein>
    <submittedName>
        <fullName evidence="1">Uncharacterized protein</fullName>
    </submittedName>
</protein>
<reference evidence="1 2" key="1">
    <citation type="submission" date="2024-01" db="EMBL/GenBank/DDBJ databases">
        <title>The genomes of 5 underutilized Papilionoideae crops provide insights into root nodulation and disease resistanc.</title>
        <authorList>
            <person name="Jiang F."/>
        </authorList>
    </citation>
    <scope>NUCLEOTIDE SEQUENCE [LARGE SCALE GENOMIC DNA]</scope>
    <source>
        <strain evidence="1">LVBAO_FW01</strain>
        <tissue evidence="1">Leaves</tissue>
    </source>
</reference>
<dbReference type="Proteomes" id="UP001367508">
    <property type="component" value="Unassembled WGS sequence"/>
</dbReference>
<name>A0AAN9KEQ2_CANGL</name>
<evidence type="ECO:0000313" key="1">
    <source>
        <dbReference type="EMBL" id="KAK7316125.1"/>
    </source>
</evidence>
<keyword evidence="2" id="KW-1185">Reference proteome</keyword>
<sequence>MGLQLPGEKRQKEAGGIPLKVFILGRFSFKRNSSHLEGRGVLLIQEETCIADLKPGLYRHIFVVLAPPPLTIGMRVPFDKRGNQLGVIRPRIISKASRVEATQFMRIVYSDSIHSIFGHSLVKLVRLRHDMGYSPLNHSFECKIVFTRVDLHRIVCTHTRVKATWTMMADAYVHASSYLKISLHTHNPSGHWEPNVSARLNPNDAPPILWPYCKMLNVFVKKNLCAQESCDENGASLNNFIVEWVEDDTLGPAQDV</sequence>
<gene>
    <name evidence="1" type="ORF">VNO77_34868</name>
</gene>
<proteinExistence type="predicted"/>
<accession>A0AAN9KEQ2</accession>
<dbReference type="AlphaFoldDB" id="A0AAN9KEQ2"/>
<dbReference type="EMBL" id="JAYMYQ010000008">
    <property type="protein sequence ID" value="KAK7316125.1"/>
    <property type="molecule type" value="Genomic_DNA"/>
</dbReference>
<comment type="caution">
    <text evidence="1">The sequence shown here is derived from an EMBL/GenBank/DDBJ whole genome shotgun (WGS) entry which is preliminary data.</text>
</comment>
<evidence type="ECO:0000313" key="2">
    <source>
        <dbReference type="Proteomes" id="UP001367508"/>
    </source>
</evidence>